<dbReference type="Proteomes" id="UP000607653">
    <property type="component" value="Unassembled WGS sequence"/>
</dbReference>
<evidence type="ECO:0000256" key="1">
    <source>
        <dbReference type="SAM" id="MobiDB-lite"/>
    </source>
</evidence>
<name>A0A822ZGE7_NELNU</name>
<protein>
    <recommendedName>
        <fullName evidence="4">Rho termination factor N-terminal domain-containing protein</fullName>
    </recommendedName>
</protein>
<proteinExistence type="predicted"/>
<sequence>MQACGTTVTDNDDNVRLSLELREWKSKSQSEQIMAQVSALVPPLECNFAMFSQSEGKQKRPGIPPYHLSNPRYPGKKVRRTDQPIPSVAEMLNCVAHSGSKISLNRPSISQVKRSKCAIFPPRGEEEEPNANTGPLSVPGVNDPNSLTVNQLKKYAKHQGLKRYSKLSKASLIDYLRKMGYLG</sequence>
<evidence type="ECO:0000313" key="2">
    <source>
        <dbReference type="EMBL" id="DAD42505.1"/>
    </source>
</evidence>
<reference evidence="2 3" key="1">
    <citation type="journal article" date="2020" name="Mol. Biol. Evol.">
        <title>Distinct Expression and Methylation Patterns for Genes with Different Fates following a Single Whole-Genome Duplication in Flowering Plants.</title>
        <authorList>
            <person name="Shi T."/>
            <person name="Rahmani R.S."/>
            <person name="Gugger P.F."/>
            <person name="Wang M."/>
            <person name="Li H."/>
            <person name="Zhang Y."/>
            <person name="Li Z."/>
            <person name="Wang Q."/>
            <person name="Van de Peer Y."/>
            <person name="Marchal K."/>
            <person name="Chen J."/>
        </authorList>
    </citation>
    <scope>NUCLEOTIDE SEQUENCE [LARGE SCALE GENOMIC DNA]</scope>
    <source>
        <tissue evidence="2">Leaf</tissue>
    </source>
</reference>
<organism evidence="2 3">
    <name type="scientific">Nelumbo nucifera</name>
    <name type="common">Sacred lotus</name>
    <dbReference type="NCBI Taxonomy" id="4432"/>
    <lineage>
        <taxon>Eukaryota</taxon>
        <taxon>Viridiplantae</taxon>
        <taxon>Streptophyta</taxon>
        <taxon>Embryophyta</taxon>
        <taxon>Tracheophyta</taxon>
        <taxon>Spermatophyta</taxon>
        <taxon>Magnoliopsida</taxon>
        <taxon>Proteales</taxon>
        <taxon>Nelumbonaceae</taxon>
        <taxon>Nelumbo</taxon>
    </lineage>
</organism>
<dbReference type="EMBL" id="DUZY01000006">
    <property type="protein sequence ID" value="DAD42505.1"/>
    <property type="molecule type" value="Genomic_DNA"/>
</dbReference>
<gene>
    <name evidence="2" type="ORF">HUJ06_000735</name>
</gene>
<evidence type="ECO:0000313" key="3">
    <source>
        <dbReference type="Proteomes" id="UP000607653"/>
    </source>
</evidence>
<accession>A0A822ZGE7</accession>
<feature type="region of interest" description="Disordered" evidence="1">
    <location>
        <begin position="122"/>
        <end position="143"/>
    </location>
</feature>
<dbReference type="AlphaFoldDB" id="A0A822ZGE7"/>
<keyword evidence="3" id="KW-1185">Reference proteome</keyword>
<comment type="caution">
    <text evidence="2">The sequence shown here is derived from an EMBL/GenBank/DDBJ whole genome shotgun (WGS) entry which is preliminary data.</text>
</comment>
<feature type="region of interest" description="Disordered" evidence="1">
    <location>
        <begin position="55"/>
        <end position="80"/>
    </location>
</feature>
<evidence type="ECO:0008006" key="4">
    <source>
        <dbReference type="Google" id="ProtNLM"/>
    </source>
</evidence>